<keyword evidence="2 3" id="KW-0479">Metal-binding</keyword>
<reference evidence="4" key="2">
    <citation type="submission" date="2020-09" db="EMBL/GenBank/DDBJ databases">
        <authorList>
            <person name="Sun Q."/>
            <person name="Zhou Y."/>
        </authorList>
    </citation>
    <scope>NUCLEOTIDE SEQUENCE</scope>
    <source>
        <strain evidence="4">CGMCC 1.15448</strain>
    </source>
</reference>
<reference evidence="4" key="1">
    <citation type="journal article" date="2014" name="Int. J. Syst. Evol. Microbiol.">
        <title>Complete genome sequence of Corynebacterium casei LMG S-19264T (=DSM 44701T), isolated from a smear-ripened cheese.</title>
        <authorList>
            <consortium name="US DOE Joint Genome Institute (JGI-PGF)"/>
            <person name="Walter F."/>
            <person name="Albersmeier A."/>
            <person name="Kalinowski J."/>
            <person name="Ruckert C."/>
        </authorList>
    </citation>
    <scope>NUCLEOTIDE SEQUENCE</scope>
    <source>
        <strain evidence="4">CGMCC 1.15448</strain>
    </source>
</reference>
<protein>
    <recommendedName>
        <fullName evidence="6">DinB family protein</fullName>
    </recommendedName>
</protein>
<dbReference type="InterPro" id="IPR034660">
    <property type="entry name" value="DinB/YfiT-like"/>
</dbReference>
<organism evidence="4 5">
    <name type="scientific">Puia dinghuensis</name>
    <dbReference type="NCBI Taxonomy" id="1792502"/>
    <lineage>
        <taxon>Bacteria</taxon>
        <taxon>Pseudomonadati</taxon>
        <taxon>Bacteroidota</taxon>
        <taxon>Chitinophagia</taxon>
        <taxon>Chitinophagales</taxon>
        <taxon>Chitinophagaceae</taxon>
        <taxon>Puia</taxon>
    </lineage>
</organism>
<dbReference type="Pfam" id="PF05163">
    <property type="entry name" value="DinB"/>
    <property type="match status" value="1"/>
</dbReference>
<dbReference type="Gene3D" id="1.20.120.450">
    <property type="entry name" value="dinb family like domain"/>
    <property type="match status" value="1"/>
</dbReference>
<comment type="similarity">
    <text evidence="1">Belongs to the DinB family.</text>
</comment>
<sequence length="160" mass="18164">MSTSAQSTDNLFLNAAITKLRDAKEYTLKVAQLMPADKYSYKPVPTEMSFAEQLLHLAENLDWLSTSYLGNAKPILTKEDKALKKKEDILPLLEKTYDSSLNILERFDAAHLADTVSFFAGPKTKLQIINLVNDHQTHHRAQMIVYLRLNGIKPPDYVGW</sequence>
<evidence type="ECO:0000313" key="4">
    <source>
        <dbReference type="EMBL" id="GGB03254.1"/>
    </source>
</evidence>
<feature type="binding site" evidence="3">
    <location>
        <position position="135"/>
    </location>
    <ligand>
        <name>a divalent metal cation</name>
        <dbReference type="ChEBI" id="CHEBI:60240"/>
    </ligand>
</feature>
<evidence type="ECO:0000256" key="3">
    <source>
        <dbReference type="PIRSR" id="PIRSR607837-1"/>
    </source>
</evidence>
<gene>
    <name evidence="4" type="ORF">GCM10011511_28160</name>
</gene>
<dbReference type="InterPro" id="IPR007837">
    <property type="entry name" value="DinB"/>
</dbReference>
<proteinExistence type="inferred from homology"/>
<dbReference type="Proteomes" id="UP000607559">
    <property type="component" value="Unassembled WGS sequence"/>
</dbReference>
<dbReference type="AlphaFoldDB" id="A0A8J2XRQ3"/>
<evidence type="ECO:0000256" key="1">
    <source>
        <dbReference type="ARBA" id="ARBA00008635"/>
    </source>
</evidence>
<feature type="binding site" evidence="3">
    <location>
        <position position="139"/>
    </location>
    <ligand>
        <name>a divalent metal cation</name>
        <dbReference type="ChEBI" id="CHEBI:60240"/>
    </ligand>
</feature>
<accession>A0A8J2XRQ3</accession>
<evidence type="ECO:0000313" key="5">
    <source>
        <dbReference type="Proteomes" id="UP000607559"/>
    </source>
</evidence>
<evidence type="ECO:0000256" key="2">
    <source>
        <dbReference type="ARBA" id="ARBA00022723"/>
    </source>
</evidence>
<name>A0A8J2XRQ3_9BACT</name>
<evidence type="ECO:0008006" key="6">
    <source>
        <dbReference type="Google" id="ProtNLM"/>
    </source>
</evidence>
<dbReference type="EMBL" id="BMJC01000003">
    <property type="protein sequence ID" value="GGB03254.1"/>
    <property type="molecule type" value="Genomic_DNA"/>
</dbReference>
<feature type="binding site" evidence="3">
    <location>
        <position position="56"/>
    </location>
    <ligand>
        <name>a divalent metal cation</name>
        <dbReference type="ChEBI" id="CHEBI:60240"/>
    </ligand>
</feature>
<dbReference type="RefSeq" id="WP_188932693.1">
    <property type="nucleotide sequence ID" value="NZ_BMJC01000003.1"/>
</dbReference>
<keyword evidence="5" id="KW-1185">Reference proteome</keyword>
<dbReference type="GO" id="GO:0046872">
    <property type="term" value="F:metal ion binding"/>
    <property type="evidence" value="ECO:0007669"/>
    <property type="project" value="UniProtKB-KW"/>
</dbReference>
<comment type="caution">
    <text evidence="4">The sequence shown here is derived from an EMBL/GenBank/DDBJ whole genome shotgun (WGS) entry which is preliminary data.</text>
</comment>
<dbReference type="SUPFAM" id="SSF109854">
    <property type="entry name" value="DinB/YfiT-like putative metalloenzymes"/>
    <property type="match status" value="1"/>
</dbReference>